<dbReference type="InterPro" id="IPR000873">
    <property type="entry name" value="AMP-dep_synth/lig_dom"/>
</dbReference>
<dbReference type="SUPFAM" id="SSF47336">
    <property type="entry name" value="ACP-like"/>
    <property type="match status" value="2"/>
</dbReference>
<dbReference type="GO" id="GO:0008610">
    <property type="term" value="P:lipid biosynthetic process"/>
    <property type="evidence" value="ECO:0007669"/>
    <property type="project" value="UniProtKB-ARBA"/>
</dbReference>
<dbReference type="Gene3D" id="3.30.559.30">
    <property type="entry name" value="Nonribosomal peptide synthetase, condensation domain"/>
    <property type="match status" value="2"/>
</dbReference>
<dbReference type="InterPro" id="IPR010071">
    <property type="entry name" value="AA_adenyl_dom"/>
</dbReference>
<feature type="domain" description="Carrier" evidence="5">
    <location>
        <begin position="1549"/>
        <end position="1624"/>
    </location>
</feature>
<dbReference type="OrthoDB" id="9765680at2"/>
<evidence type="ECO:0000313" key="6">
    <source>
        <dbReference type="EMBL" id="GBF80267.1"/>
    </source>
</evidence>
<dbReference type="InterPro" id="IPR020845">
    <property type="entry name" value="AMP-binding_CS"/>
</dbReference>
<dbReference type="GO" id="GO:0031177">
    <property type="term" value="F:phosphopantetheine binding"/>
    <property type="evidence" value="ECO:0007669"/>
    <property type="project" value="InterPro"/>
</dbReference>
<dbReference type="Pfam" id="PF13193">
    <property type="entry name" value="AMP-binding_C"/>
    <property type="match status" value="1"/>
</dbReference>
<dbReference type="GO" id="GO:0043041">
    <property type="term" value="P:amino acid activation for nonribosomal peptide biosynthetic process"/>
    <property type="evidence" value="ECO:0007669"/>
    <property type="project" value="TreeGrafter"/>
</dbReference>
<dbReference type="Pfam" id="PF00501">
    <property type="entry name" value="AMP-binding"/>
    <property type="match status" value="1"/>
</dbReference>
<dbReference type="InterPro" id="IPR025110">
    <property type="entry name" value="AMP-bd_C"/>
</dbReference>
<comment type="similarity">
    <text evidence="2">Belongs to the ATP-dependent AMP-binding enzyme family.</text>
</comment>
<name>A0A401IG48_APHSA</name>
<dbReference type="InterPro" id="IPR001242">
    <property type="entry name" value="Condensation_dom"/>
</dbReference>
<dbReference type="GO" id="GO:0044550">
    <property type="term" value="P:secondary metabolite biosynthetic process"/>
    <property type="evidence" value="ECO:0007669"/>
    <property type="project" value="UniProtKB-ARBA"/>
</dbReference>
<dbReference type="CDD" id="cd19531">
    <property type="entry name" value="LCL_NRPS-like"/>
    <property type="match status" value="1"/>
</dbReference>
<keyword evidence="3" id="KW-0596">Phosphopantetheine</keyword>
<evidence type="ECO:0000256" key="3">
    <source>
        <dbReference type="ARBA" id="ARBA00022450"/>
    </source>
</evidence>
<dbReference type="PROSITE" id="PS50075">
    <property type="entry name" value="CARRIER"/>
    <property type="match status" value="2"/>
</dbReference>
<evidence type="ECO:0000256" key="4">
    <source>
        <dbReference type="ARBA" id="ARBA00022553"/>
    </source>
</evidence>
<dbReference type="PANTHER" id="PTHR45527">
    <property type="entry name" value="NONRIBOSOMAL PEPTIDE SYNTHETASE"/>
    <property type="match status" value="1"/>
</dbReference>
<feature type="domain" description="Carrier" evidence="5">
    <location>
        <begin position="986"/>
        <end position="1061"/>
    </location>
</feature>
<dbReference type="Pfam" id="PF00668">
    <property type="entry name" value="Condensation"/>
    <property type="match status" value="2"/>
</dbReference>
<dbReference type="GO" id="GO:0003824">
    <property type="term" value="F:catalytic activity"/>
    <property type="evidence" value="ECO:0007669"/>
    <property type="project" value="InterPro"/>
</dbReference>
<dbReference type="InterPro" id="IPR045851">
    <property type="entry name" value="AMP-bd_C_sf"/>
</dbReference>
<comment type="caution">
    <text evidence="6">The sequence shown here is derived from an EMBL/GenBank/DDBJ whole genome shotgun (WGS) entry which is preliminary data.</text>
</comment>
<dbReference type="CDD" id="cd19543">
    <property type="entry name" value="DCL_NRPS"/>
    <property type="match status" value="1"/>
</dbReference>
<dbReference type="Gene3D" id="3.30.559.10">
    <property type="entry name" value="Chloramphenicol acetyltransferase-like domain"/>
    <property type="match status" value="2"/>
</dbReference>
<dbReference type="InterPro" id="IPR023213">
    <property type="entry name" value="CAT-like_dom_sf"/>
</dbReference>
<dbReference type="SUPFAM" id="SSF52777">
    <property type="entry name" value="CoA-dependent acyltransferases"/>
    <property type="match status" value="4"/>
</dbReference>
<keyword evidence="7" id="KW-1185">Reference proteome</keyword>
<keyword evidence="4" id="KW-0597">Phosphoprotein</keyword>
<dbReference type="Gene3D" id="3.30.300.30">
    <property type="match status" value="1"/>
</dbReference>
<dbReference type="RefSeq" id="WP_124971715.1">
    <property type="nucleotide sequence ID" value="NZ_BDQK01000006.1"/>
</dbReference>
<dbReference type="FunFam" id="3.30.300.30:FF:000010">
    <property type="entry name" value="Enterobactin synthetase component F"/>
    <property type="match status" value="1"/>
</dbReference>
<evidence type="ECO:0000256" key="1">
    <source>
        <dbReference type="ARBA" id="ARBA00001957"/>
    </source>
</evidence>
<comment type="cofactor">
    <cofactor evidence="1">
        <name>pantetheine 4'-phosphate</name>
        <dbReference type="ChEBI" id="CHEBI:47942"/>
    </cofactor>
</comment>
<organism evidence="6 7">
    <name type="scientific">Aphanothece sacrum FPU1</name>
    <dbReference type="NCBI Taxonomy" id="1920663"/>
    <lineage>
        <taxon>Bacteria</taxon>
        <taxon>Bacillati</taxon>
        <taxon>Cyanobacteriota</taxon>
        <taxon>Cyanophyceae</taxon>
        <taxon>Oscillatoriophycideae</taxon>
        <taxon>Chroococcales</taxon>
        <taxon>Aphanothecaceae</taxon>
        <taxon>Aphanothece</taxon>
    </lineage>
</organism>
<evidence type="ECO:0000259" key="5">
    <source>
        <dbReference type="PROSITE" id="PS50075"/>
    </source>
</evidence>
<dbReference type="GO" id="GO:0005737">
    <property type="term" value="C:cytoplasm"/>
    <property type="evidence" value="ECO:0007669"/>
    <property type="project" value="TreeGrafter"/>
</dbReference>
<dbReference type="Proteomes" id="UP000287247">
    <property type="component" value="Unassembled WGS sequence"/>
</dbReference>
<dbReference type="EMBL" id="BDQK01000006">
    <property type="protein sequence ID" value="GBF80267.1"/>
    <property type="molecule type" value="Genomic_DNA"/>
</dbReference>
<evidence type="ECO:0000256" key="2">
    <source>
        <dbReference type="ARBA" id="ARBA00006432"/>
    </source>
</evidence>
<dbReference type="Gene3D" id="1.10.1200.10">
    <property type="entry name" value="ACP-like"/>
    <property type="match status" value="2"/>
</dbReference>
<dbReference type="Pfam" id="PF00550">
    <property type="entry name" value="PP-binding"/>
    <property type="match status" value="2"/>
</dbReference>
<protein>
    <submittedName>
        <fullName evidence="6">Amino acid adenylation domain-containing protein</fullName>
    </submittedName>
</protein>
<gene>
    <name evidence="6" type="ORF">AsFPU1_1668</name>
</gene>
<dbReference type="PROSITE" id="PS00455">
    <property type="entry name" value="AMP_BINDING"/>
    <property type="match status" value="1"/>
</dbReference>
<proteinExistence type="inferred from homology"/>
<dbReference type="FunFam" id="3.40.50.12780:FF:000012">
    <property type="entry name" value="Non-ribosomal peptide synthetase"/>
    <property type="match status" value="1"/>
</dbReference>
<dbReference type="InterPro" id="IPR009081">
    <property type="entry name" value="PP-bd_ACP"/>
</dbReference>
<sequence length="1631" mass="187913">MVTSNKSHKNKDIEAIYPLSPTQEGMLFHTLYNPDSNLYFDQFCLKIQGELDIIAFQEGWQTILDRHPILRTVFIWKNRKTPLQIVRKQVKLPWINHDWRNLSQQDQESCLKVFLEADRKQGVNTDKAPLMRCNLIQINDNTYQLIWSFHHLLCDGWSWPIIFQEIFIIYQAIKQGKSDNLASPRPYQDYINWLQKQNKSLAETFWRKTLKGFTIPTPLREDKLDKKTDKTYNILRKNLSASLTSQLKSFATQNHLTLSTLVQAAWALLLSRYSGEKDIVFGTVVSGRTSTLSGIESIVGLFINTLPTRIKIPKETKILPWLSQIQEQHIESEQYSYSSLVDIKGWSDISRDESLFETILAFENYPATAIAENLPDGLKIIEMEDIGQTNYPLVVRAIPFSEMALMINYEENSFDATTIDRMLCHLQTLLEEIVINPDRCHKDVSILTKAERQMILNEWNNTLSLSPITQCVHQLFEKQVSQNPNAVAVVYKNELLTYQQLNEKANQLAHYLHYLGVKPDSFVAICLDRSLDIAIAILGILKAGGACVPIDPKYPEERINFILENSKTDIVLTQESFQSMLSKDLVKHLIILEDQWEEISQESCQNLTIEINHHHLAYLIYTSGSTGIPKGVAVPHRSLTNLVEHHRDKMLTGCKVLQFASFSFDVSYHEMVAAWCFGGTLYIASEETRLDLDKLVKLLADNSIEKAILPVTLWQQIAELYGDKIHLFKNLKEAIAAGEQLQITPPMIALFKQLDNCRFYNFYGPSEADLVTVYAFDIYPEKWPFYPPIGKPAVNVKVYLLNEDLQPVPLGSTGELYVSGSGLARGYFNRPELTTEKFIPNPFCQDNQFDFYLYKTGDLARYLPDGNIEFIGRMDDRVKIRGYSVELGELEAVLNQHPGLSQATVKVYGKKATDKYLCAYFVPLKTETITIEALRSFLEKQLPEYMIPSVFMSMEYLPLTSNGKVDRRKLPEPTTNRPELIQKYVAPNTPTEEILTAIWQDILGLTKIGINDNFFSLGGHSLLVTQVMALIRKTFNIELPIRSLFDSPTIASLAQNIEKQNNNKISEPIIAISRQLGNNQLIPISLTQFELWFFDQFYPENSVYNLPLVYQIQGKLNISILEKSLKEIVKRHQILRTNFIYKDGQVFQRIPLETETSLDFSIVNLELLSQEEQEQVSQQLLSEEMAQSFDLEKGSLFRSKVFQLSNDDYLFIVTMHHIVSDGLSFGIFIRELSVIYEAFSKDQPSSLPDLPIQYADFSLWQWQSRNQQFWESHLNFWKQYIGVNPPILNLPTDYPRTEKRTFKGATYPVTISLELTRALKIVSQQEQATLYMTLLSAFQTLLFYYTQQEDIIVGGIIANRNRAEIQDLIGFFVNLFPIYANFGGNPSFRDLLRQIREATLEIYAHQEIPFIELIEHLKPIRDSRYLLLTQVMFLFHNSSKPDLKLANLTLKEQFFETNIEQEDTAEFDLTMSLEETDEGVKGYLVYKSDLFAQKTIIKMSNYFQELLKNIVANPDQKIADLFSFYEQTSMALNSLASSRQNIETINVIEPRNFTEQMLVDIWKEVLELEQVGIKQNFFELGGTSQKLLQIMNKLNQKMQKNIPLHYFFEQPTIADLAKILLLTDSIDSNFY</sequence>
<dbReference type="FunFam" id="2.30.38.10:FF:000001">
    <property type="entry name" value="Non-ribosomal peptide synthetase PvdI"/>
    <property type="match status" value="1"/>
</dbReference>
<dbReference type="InterPro" id="IPR020806">
    <property type="entry name" value="PKS_PP-bd"/>
</dbReference>
<dbReference type="SUPFAM" id="SSF56801">
    <property type="entry name" value="Acetyl-CoA synthetase-like"/>
    <property type="match status" value="1"/>
</dbReference>
<dbReference type="Gene3D" id="2.30.38.10">
    <property type="entry name" value="Luciferase, Domain 3"/>
    <property type="match status" value="1"/>
</dbReference>
<dbReference type="Gene3D" id="3.40.50.980">
    <property type="match status" value="2"/>
</dbReference>
<accession>A0A401IG48</accession>
<dbReference type="FunFam" id="1.10.1200.10:FF:000005">
    <property type="entry name" value="Nonribosomal peptide synthetase 1"/>
    <property type="match status" value="1"/>
</dbReference>
<dbReference type="NCBIfam" id="TIGR01733">
    <property type="entry name" value="AA-adenyl-dom"/>
    <property type="match status" value="1"/>
</dbReference>
<evidence type="ECO:0000313" key="7">
    <source>
        <dbReference type="Proteomes" id="UP000287247"/>
    </source>
</evidence>
<dbReference type="InterPro" id="IPR036736">
    <property type="entry name" value="ACP-like_sf"/>
</dbReference>
<dbReference type="SMART" id="SM00823">
    <property type="entry name" value="PKS_PP"/>
    <property type="match status" value="1"/>
</dbReference>
<dbReference type="PANTHER" id="PTHR45527:SF1">
    <property type="entry name" value="FATTY ACID SYNTHASE"/>
    <property type="match status" value="1"/>
</dbReference>
<dbReference type="FunFam" id="3.40.50.980:FF:000001">
    <property type="entry name" value="Non-ribosomal peptide synthetase"/>
    <property type="match status" value="1"/>
</dbReference>
<reference evidence="7" key="1">
    <citation type="submission" date="2017-05" db="EMBL/GenBank/DDBJ databases">
        <title>Physiological properties and genetic analysis related to exopolysaccharide production of fresh-water unicellular cyanobacterium Aphanothece sacrum, Suizenji Nori, that has been cultured as a food source in Japan.</title>
        <authorList>
            <person name="Kanesaki Y."/>
            <person name="Yoshikawa S."/>
            <person name="Ohki K."/>
        </authorList>
    </citation>
    <scope>NUCLEOTIDE SEQUENCE [LARGE SCALE GENOMIC DNA]</scope>
    <source>
        <strain evidence="7">FPU1</strain>
    </source>
</reference>